<keyword evidence="1" id="KW-0732">Signal</keyword>
<dbReference type="HOGENOM" id="CLU_1584288_0_0_6"/>
<evidence type="ECO:0000313" key="3">
    <source>
        <dbReference type="Proteomes" id="UP000001231"/>
    </source>
</evidence>
<gene>
    <name evidence="2" type="ordered locus">Kkor_1860</name>
</gene>
<evidence type="ECO:0000256" key="1">
    <source>
        <dbReference type="SAM" id="SignalP"/>
    </source>
</evidence>
<feature type="signal peptide" evidence="1">
    <location>
        <begin position="1"/>
        <end position="25"/>
    </location>
</feature>
<dbReference type="OrthoDB" id="6194699at2"/>
<sequence length="168" mass="18479">MSFRKSAIKLVLLGFVVLFSGSSIAADSNKDKLKQMLDGTSKQQTVSSLSDELMTGHWIGVYDYNNRTADTPPANSFTLVMEKVSNDIAGIILEPDLNPGYYAQIAEVINPRVSGKTFSFTKKYNSGTTIDYSLEVDVDSRAMIGTWSIKNGPSGLVQMVKFDTKDFQ</sequence>
<name>C7R5U8_KANKD</name>
<accession>C7R5U8</accession>
<dbReference type="EMBL" id="CP001707">
    <property type="protein sequence ID" value="ACV27272.1"/>
    <property type="molecule type" value="Genomic_DNA"/>
</dbReference>
<dbReference type="RefSeq" id="WP_015780877.1">
    <property type="nucleotide sequence ID" value="NC_013166.1"/>
</dbReference>
<dbReference type="AlphaFoldDB" id="C7R5U8"/>
<evidence type="ECO:0000313" key="2">
    <source>
        <dbReference type="EMBL" id="ACV27272.1"/>
    </source>
</evidence>
<keyword evidence="3" id="KW-1185">Reference proteome</keyword>
<dbReference type="Proteomes" id="UP000001231">
    <property type="component" value="Chromosome"/>
</dbReference>
<protein>
    <submittedName>
        <fullName evidence="2">Uncharacterized protein</fullName>
    </submittedName>
</protein>
<dbReference type="KEGG" id="kko:Kkor_1860"/>
<proteinExistence type="predicted"/>
<organism evidence="2 3">
    <name type="scientific">Kangiella koreensis (strain DSM 16069 / JCM 12317 / KCTC 12182 / SW-125)</name>
    <dbReference type="NCBI Taxonomy" id="523791"/>
    <lineage>
        <taxon>Bacteria</taxon>
        <taxon>Pseudomonadati</taxon>
        <taxon>Pseudomonadota</taxon>
        <taxon>Gammaproteobacteria</taxon>
        <taxon>Kangiellales</taxon>
        <taxon>Kangiellaceae</taxon>
        <taxon>Kangiella</taxon>
    </lineage>
</organism>
<dbReference type="InParanoid" id="C7R5U8"/>
<reference evidence="2 3" key="1">
    <citation type="journal article" date="2009" name="Stand. Genomic Sci.">
        <title>Complete genome sequence of Kangiella koreensis type strain (SW-125).</title>
        <authorList>
            <person name="Han C."/>
            <person name="Sikorski J."/>
            <person name="Lapidus A."/>
            <person name="Nolan M."/>
            <person name="Glavina Del Rio T."/>
            <person name="Tice H."/>
            <person name="Cheng J.F."/>
            <person name="Lucas S."/>
            <person name="Chen F."/>
            <person name="Copeland A."/>
            <person name="Ivanova N."/>
            <person name="Mavromatis K."/>
            <person name="Ovchinnikova G."/>
            <person name="Pati A."/>
            <person name="Bruce D."/>
            <person name="Goodwin L."/>
            <person name="Pitluck S."/>
            <person name="Chen A."/>
            <person name="Palaniappan K."/>
            <person name="Land M."/>
            <person name="Hauser L."/>
            <person name="Chang Y.J."/>
            <person name="Jeffries C.D."/>
            <person name="Chain P."/>
            <person name="Saunders E."/>
            <person name="Brettin T."/>
            <person name="Goker M."/>
            <person name="Tindall B.J."/>
            <person name="Bristow J."/>
            <person name="Eisen J.A."/>
            <person name="Markowitz V."/>
            <person name="Hugenholtz P."/>
            <person name="Kyrpides N.C."/>
            <person name="Klenk H.P."/>
            <person name="Detter J.C."/>
        </authorList>
    </citation>
    <scope>NUCLEOTIDE SEQUENCE [LARGE SCALE GENOMIC DNA]</scope>
    <source>
        <strain evidence="3">DSM 16069 / KCTC 12182 / SW-125</strain>
    </source>
</reference>
<feature type="chain" id="PRO_5002983440" evidence="1">
    <location>
        <begin position="26"/>
        <end position="168"/>
    </location>
</feature>